<dbReference type="InterPro" id="IPR050834">
    <property type="entry name" value="Glycosyltransf_2"/>
</dbReference>
<dbReference type="GO" id="GO:0016757">
    <property type="term" value="F:glycosyltransferase activity"/>
    <property type="evidence" value="ECO:0007669"/>
    <property type="project" value="UniProtKB-KW"/>
</dbReference>
<dbReference type="EMBL" id="JBHUIM010000001">
    <property type="protein sequence ID" value="MFD2245102.1"/>
    <property type="molecule type" value="Genomic_DNA"/>
</dbReference>
<evidence type="ECO:0000259" key="1">
    <source>
        <dbReference type="Pfam" id="PF00535"/>
    </source>
</evidence>
<dbReference type="PANTHER" id="PTHR43685">
    <property type="entry name" value="GLYCOSYLTRANSFERASE"/>
    <property type="match status" value="1"/>
</dbReference>
<feature type="domain" description="Glycosyltransferase 2-like" evidence="1">
    <location>
        <begin position="11"/>
        <end position="171"/>
    </location>
</feature>
<dbReference type="RefSeq" id="WP_250429494.1">
    <property type="nucleotide sequence ID" value="NZ_JALPRR010000002.1"/>
</dbReference>
<comment type="caution">
    <text evidence="2">The sequence shown here is derived from an EMBL/GenBank/DDBJ whole genome shotgun (WGS) entry which is preliminary data.</text>
</comment>
<dbReference type="InterPro" id="IPR029044">
    <property type="entry name" value="Nucleotide-diphossugar_trans"/>
</dbReference>
<dbReference type="EC" id="2.4.-.-" evidence="2"/>
<dbReference type="PANTHER" id="PTHR43685:SF2">
    <property type="entry name" value="GLYCOSYLTRANSFERASE 2-LIKE DOMAIN-CONTAINING PROTEIN"/>
    <property type="match status" value="1"/>
</dbReference>
<accession>A0ABW5CRZ0</accession>
<keyword evidence="3" id="KW-1185">Reference proteome</keyword>
<dbReference type="Pfam" id="PF00535">
    <property type="entry name" value="Glycos_transf_2"/>
    <property type="match status" value="1"/>
</dbReference>
<keyword evidence="2" id="KW-0808">Transferase</keyword>
<reference evidence="3" key="1">
    <citation type="journal article" date="2019" name="Int. J. Syst. Evol. Microbiol.">
        <title>The Global Catalogue of Microorganisms (GCM) 10K type strain sequencing project: providing services to taxonomists for standard genome sequencing and annotation.</title>
        <authorList>
            <consortium name="The Broad Institute Genomics Platform"/>
            <consortium name="The Broad Institute Genome Sequencing Center for Infectious Disease"/>
            <person name="Wu L."/>
            <person name="Ma J."/>
        </authorList>
    </citation>
    <scope>NUCLEOTIDE SEQUENCE [LARGE SCALE GENOMIC DNA]</scope>
    <source>
        <strain evidence="3">CGMCC 4.1782</strain>
    </source>
</reference>
<dbReference type="CDD" id="cd00761">
    <property type="entry name" value="Glyco_tranf_GTA_type"/>
    <property type="match status" value="1"/>
</dbReference>
<organism evidence="2 3">
    <name type="scientific">Pontibacter ruber</name>
    <dbReference type="NCBI Taxonomy" id="1343895"/>
    <lineage>
        <taxon>Bacteria</taxon>
        <taxon>Pseudomonadati</taxon>
        <taxon>Bacteroidota</taxon>
        <taxon>Cytophagia</taxon>
        <taxon>Cytophagales</taxon>
        <taxon>Hymenobacteraceae</taxon>
        <taxon>Pontibacter</taxon>
    </lineage>
</organism>
<proteinExistence type="predicted"/>
<dbReference type="Proteomes" id="UP001597374">
    <property type="component" value="Unassembled WGS sequence"/>
</dbReference>
<evidence type="ECO:0000313" key="3">
    <source>
        <dbReference type="Proteomes" id="UP001597374"/>
    </source>
</evidence>
<sequence>MKSDPMKKYVSVIIPVYKDWERLSLCLHALADQSYAKDLYEVLVVNNDPAGMMPADFFAPDNVRLLHERKLGSYAARNTAIKAAKGEIIGFTDSDCIPDQHWIRNAVDVFSNNNACTRIGGAINIFFQTDNPTKAELYDKIYAFNQKSYVTNSGTCVTANSFTYKYVFEEVGLFNDQLLSGGDFTWGVVAYQKGFEIEYAENVIVNHPARLSLSELIKKEKRVATGQAGFTQKNNSLIEFINLLNEVRPRLKEFRIVFSQQFLSPYNKVVILLIRHYLLGLRAIEKFKAQMFSPNQVVS</sequence>
<protein>
    <submittedName>
        <fullName evidence="2">Glycosyltransferase</fullName>
        <ecNumber evidence="2">2.4.-.-</ecNumber>
    </submittedName>
</protein>
<keyword evidence="2" id="KW-0328">Glycosyltransferase</keyword>
<gene>
    <name evidence="2" type="ORF">ACFSKP_02480</name>
</gene>
<dbReference type="InterPro" id="IPR001173">
    <property type="entry name" value="Glyco_trans_2-like"/>
</dbReference>
<dbReference type="SUPFAM" id="SSF53448">
    <property type="entry name" value="Nucleotide-diphospho-sugar transferases"/>
    <property type="match status" value="1"/>
</dbReference>
<dbReference type="Gene3D" id="3.90.550.10">
    <property type="entry name" value="Spore Coat Polysaccharide Biosynthesis Protein SpsA, Chain A"/>
    <property type="match status" value="1"/>
</dbReference>
<evidence type="ECO:0000313" key="2">
    <source>
        <dbReference type="EMBL" id="MFD2245102.1"/>
    </source>
</evidence>
<name>A0ABW5CRZ0_9BACT</name>